<keyword evidence="4" id="KW-1185">Reference proteome</keyword>
<accession>A0A194PM25</accession>
<feature type="region of interest" description="Disordered" evidence="1">
    <location>
        <begin position="285"/>
        <end position="305"/>
    </location>
</feature>
<protein>
    <submittedName>
        <fullName evidence="3">Uncharacterized protein</fullName>
    </submittedName>
</protein>
<feature type="region of interest" description="Disordered" evidence="1">
    <location>
        <begin position="1"/>
        <end position="42"/>
    </location>
</feature>
<dbReference type="Proteomes" id="UP000053268">
    <property type="component" value="Unassembled WGS sequence"/>
</dbReference>
<feature type="compositionally biased region" description="Basic and acidic residues" evidence="1">
    <location>
        <begin position="1"/>
        <end position="14"/>
    </location>
</feature>
<reference evidence="3 4" key="1">
    <citation type="journal article" date="2015" name="Nat. Commun.">
        <title>Outbred genome sequencing and CRISPR/Cas9 gene editing in butterflies.</title>
        <authorList>
            <person name="Li X."/>
            <person name="Fan D."/>
            <person name="Zhang W."/>
            <person name="Liu G."/>
            <person name="Zhang L."/>
            <person name="Zhao L."/>
            <person name="Fang X."/>
            <person name="Chen L."/>
            <person name="Dong Y."/>
            <person name="Chen Y."/>
            <person name="Ding Y."/>
            <person name="Zhao R."/>
            <person name="Feng M."/>
            <person name="Zhu Y."/>
            <person name="Feng Y."/>
            <person name="Jiang X."/>
            <person name="Zhu D."/>
            <person name="Xiang H."/>
            <person name="Feng X."/>
            <person name="Li S."/>
            <person name="Wang J."/>
            <person name="Zhang G."/>
            <person name="Kronforst M.R."/>
            <person name="Wang W."/>
        </authorList>
    </citation>
    <scope>NUCLEOTIDE SEQUENCE [LARGE SCALE GENOMIC DNA]</scope>
    <source>
        <strain evidence="3">Ya'a_city_454_Px</strain>
        <tissue evidence="3">Whole body</tissue>
    </source>
</reference>
<feature type="compositionally biased region" description="Low complexity" evidence="1">
    <location>
        <begin position="286"/>
        <end position="299"/>
    </location>
</feature>
<feature type="compositionally biased region" description="Basic and acidic residues" evidence="1">
    <location>
        <begin position="420"/>
        <end position="431"/>
    </location>
</feature>
<dbReference type="EMBL" id="KQ459604">
    <property type="protein sequence ID" value="KPI92160.1"/>
    <property type="molecule type" value="Genomic_DNA"/>
</dbReference>
<feature type="region of interest" description="Disordered" evidence="1">
    <location>
        <begin position="403"/>
        <end position="447"/>
    </location>
</feature>
<name>A0A194PM25_PAPXU</name>
<keyword evidence="2" id="KW-0472">Membrane</keyword>
<keyword evidence="2" id="KW-1133">Transmembrane helix</keyword>
<evidence type="ECO:0000313" key="3">
    <source>
        <dbReference type="EMBL" id="KPI92160.1"/>
    </source>
</evidence>
<evidence type="ECO:0000256" key="2">
    <source>
        <dbReference type="SAM" id="Phobius"/>
    </source>
</evidence>
<organism evidence="3 4">
    <name type="scientific">Papilio xuthus</name>
    <name type="common">Asian swallowtail butterfly</name>
    <dbReference type="NCBI Taxonomy" id="66420"/>
    <lineage>
        <taxon>Eukaryota</taxon>
        <taxon>Metazoa</taxon>
        <taxon>Ecdysozoa</taxon>
        <taxon>Arthropoda</taxon>
        <taxon>Hexapoda</taxon>
        <taxon>Insecta</taxon>
        <taxon>Pterygota</taxon>
        <taxon>Neoptera</taxon>
        <taxon>Endopterygota</taxon>
        <taxon>Lepidoptera</taxon>
        <taxon>Glossata</taxon>
        <taxon>Ditrysia</taxon>
        <taxon>Papilionoidea</taxon>
        <taxon>Papilionidae</taxon>
        <taxon>Papilioninae</taxon>
        <taxon>Papilio</taxon>
    </lineage>
</organism>
<proteinExistence type="predicted"/>
<gene>
    <name evidence="3" type="ORF">RR46_13381</name>
</gene>
<evidence type="ECO:0000313" key="4">
    <source>
        <dbReference type="Proteomes" id="UP000053268"/>
    </source>
</evidence>
<evidence type="ECO:0000256" key="1">
    <source>
        <dbReference type="SAM" id="MobiDB-lite"/>
    </source>
</evidence>
<keyword evidence="2" id="KW-0812">Transmembrane</keyword>
<dbReference type="AlphaFoldDB" id="A0A194PM25"/>
<feature type="compositionally biased region" description="Low complexity" evidence="1">
    <location>
        <begin position="507"/>
        <end position="519"/>
    </location>
</feature>
<sequence length="543" mass="60570">MDFLDERMHGREKSFSASSPPSIKDNRILRMDERNNRSPREASSRAIWTVKNVWNESFSSIKRDLLESKLTDTIKYFFNTKVQNVPNVNKEVNTEILHTETSDININRLIANEVTRNKEEDALNDEDEEVRKNVWSDVDDELYIANLIKLRTSNEDKRVKRDISAHISVSDIGAKVVNSVKLDYEMWELEPTDLTECDCLGPPPEFLLPPPPRPPFLQAEYYCGDDPIPDLETCDTEPKIDAYNHSGPSFQTSAVIALCSVVLLVGVLVGAVLVWKHKRKVTNFLPSKSSAPSQSGGSQRRAPPQAPLYEDLQDMPRRPPLPHRPDIEPQLEMVETKRSNCPGRVFVCDSGGTWRGGNSCGGDACGAPLYEELPHRSDDSIHSDDHFAEDELSLVGEAAPCRTCSRPTVPHSLPHRQRPQRMDRRPKSLERRRGHHRLPRHMHPPDPSEFHEGVLLDALLRLYPQVGTVGARPPGPLPMQAGGAWPGGELPGIACWRGPRASPKPPSGDSSFGSDSGYSNNTCGTCGTRASSRHRLSAEIPMS</sequence>
<feature type="compositionally biased region" description="Basic and acidic residues" evidence="1">
    <location>
        <begin position="24"/>
        <end position="42"/>
    </location>
</feature>
<feature type="region of interest" description="Disordered" evidence="1">
    <location>
        <begin position="490"/>
        <end position="543"/>
    </location>
</feature>
<feature type="compositionally biased region" description="Basic residues" evidence="1">
    <location>
        <begin position="432"/>
        <end position="442"/>
    </location>
</feature>
<feature type="compositionally biased region" description="Polar residues" evidence="1">
    <location>
        <begin position="520"/>
        <end position="530"/>
    </location>
</feature>
<feature type="transmembrane region" description="Helical" evidence="2">
    <location>
        <begin position="254"/>
        <end position="275"/>
    </location>
</feature>